<keyword evidence="4" id="KW-1185">Reference proteome</keyword>
<feature type="compositionally biased region" description="Low complexity" evidence="1">
    <location>
        <begin position="71"/>
        <end position="117"/>
    </location>
</feature>
<keyword evidence="2" id="KW-1133">Transmembrane helix</keyword>
<feature type="region of interest" description="Disordered" evidence="1">
    <location>
        <begin position="69"/>
        <end position="130"/>
    </location>
</feature>
<gene>
    <name evidence="3" type="ORF">GCM10023176_26140</name>
</gene>
<evidence type="ECO:0000256" key="1">
    <source>
        <dbReference type="SAM" id="MobiDB-lite"/>
    </source>
</evidence>
<keyword evidence="2" id="KW-0812">Transmembrane</keyword>
<keyword evidence="2" id="KW-0472">Membrane</keyword>
<dbReference type="RefSeq" id="WP_346119345.1">
    <property type="nucleotide sequence ID" value="NZ_BAABGU010000012.1"/>
</dbReference>
<proteinExistence type="predicted"/>
<comment type="caution">
    <text evidence="3">The sequence shown here is derived from an EMBL/GenBank/DDBJ whole genome shotgun (WGS) entry which is preliminary data.</text>
</comment>
<accession>A0ABP8SHX7</accession>
<evidence type="ECO:0000313" key="4">
    <source>
        <dbReference type="Proteomes" id="UP001500307"/>
    </source>
</evidence>
<dbReference type="EMBL" id="BAABGU010000012">
    <property type="protein sequence ID" value="GAA4569477.1"/>
    <property type="molecule type" value="Genomic_DNA"/>
</dbReference>
<sequence length="311" mass="33229">MSRELGSFYRSLAEDTDEQVLTPPDALRRRADRRARARGTVTALAAAVLVVGTAAGSQLVLAANEHSHVVTPGSTPSLNTTSPPTVDTTPSPAATTSPSPVGPSGPATTPSTGKSTTRSGAPDTPTSISDRAFFTQPAGTVAAPPAFVPEDALPKLCGARYPSDESLVQRRTRKLVYRNPDTPEGHVPDGSYLHSVTIYRSGKAAAWLADLRRAVQNCPEQERVEGVVSRQRLLNSGDFGDDSVLFEMSEPARDVNGDPTGGNDVRLIRAIRIGDVVTVLWEQGWEGTSSERSQVDDYSRRAVTAIRRWLG</sequence>
<organism evidence="3 4">
    <name type="scientific">Micromonospora coerulea</name>
    <dbReference type="NCBI Taxonomy" id="47856"/>
    <lineage>
        <taxon>Bacteria</taxon>
        <taxon>Bacillati</taxon>
        <taxon>Actinomycetota</taxon>
        <taxon>Actinomycetes</taxon>
        <taxon>Micromonosporales</taxon>
        <taxon>Micromonosporaceae</taxon>
        <taxon>Micromonospora</taxon>
    </lineage>
</organism>
<reference evidence="4" key="1">
    <citation type="journal article" date="2019" name="Int. J. Syst. Evol. Microbiol.">
        <title>The Global Catalogue of Microorganisms (GCM) 10K type strain sequencing project: providing services to taxonomists for standard genome sequencing and annotation.</title>
        <authorList>
            <consortium name="The Broad Institute Genomics Platform"/>
            <consortium name="The Broad Institute Genome Sequencing Center for Infectious Disease"/>
            <person name="Wu L."/>
            <person name="Ma J."/>
        </authorList>
    </citation>
    <scope>NUCLEOTIDE SEQUENCE [LARGE SCALE GENOMIC DNA]</scope>
    <source>
        <strain evidence="4">JCM 3175</strain>
    </source>
</reference>
<feature type="transmembrane region" description="Helical" evidence="2">
    <location>
        <begin position="39"/>
        <end position="61"/>
    </location>
</feature>
<evidence type="ECO:0000256" key="2">
    <source>
        <dbReference type="SAM" id="Phobius"/>
    </source>
</evidence>
<evidence type="ECO:0000313" key="3">
    <source>
        <dbReference type="EMBL" id="GAA4569477.1"/>
    </source>
</evidence>
<protein>
    <recommendedName>
        <fullName evidence="5">PknH-like protein</fullName>
    </recommendedName>
</protein>
<evidence type="ECO:0008006" key="5">
    <source>
        <dbReference type="Google" id="ProtNLM"/>
    </source>
</evidence>
<name>A0ABP8SHX7_9ACTN</name>
<dbReference type="Proteomes" id="UP001500307">
    <property type="component" value="Unassembled WGS sequence"/>
</dbReference>
<feature type="region of interest" description="Disordered" evidence="1">
    <location>
        <begin position="1"/>
        <end position="33"/>
    </location>
</feature>